<feature type="compositionally biased region" description="Basic and acidic residues" evidence="1">
    <location>
        <begin position="184"/>
        <end position="195"/>
    </location>
</feature>
<gene>
    <name evidence="2" type="ORF">EEDITHA_LOCUS17678</name>
</gene>
<dbReference type="AlphaFoldDB" id="A0AAU9UYS0"/>
<organism evidence="2 3">
    <name type="scientific">Euphydryas editha</name>
    <name type="common">Edith's checkerspot</name>
    <dbReference type="NCBI Taxonomy" id="104508"/>
    <lineage>
        <taxon>Eukaryota</taxon>
        <taxon>Metazoa</taxon>
        <taxon>Ecdysozoa</taxon>
        <taxon>Arthropoda</taxon>
        <taxon>Hexapoda</taxon>
        <taxon>Insecta</taxon>
        <taxon>Pterygota</taxon>
        <taxon>Neoptera</taxon>
        <taxon>Endopterygota</taxon>
        <taxon>Lepidoptera</taxon>
        <taxon>Glossata</taxon>
        <taxon>Ditrysia</taxon>
        <taxon>Papilionoidea</taxon>
        <taxon>Nymphalidae</taxon>
        <taxon>Nymphalinae</taxon>
        <taxon>Euphydryas</taxon>
    </lineage>
</organism>
<protein>
    <recommendedName>
        <fullName evidence="4">Centrosome-associated protein 350</fullName>
    </recommendedName>
</protein>
<evidence type="ECO:0000313" key="3">
    <source>
        <dbReference type="Proteomes" id="UP001153954"/>
    </source>
</evidence>
<reference evidence="2" key="1">
    <citation type="submission" date="2022-03" db="EMBL/GenBank/DDBJ databases">
        <authorList>
            <person name="Tunstrom K."/>
        </authorList>
    </citation>
    <scope>NUCLEOTIDE SEQUENCE</scope>
</reference>
<name>A0AAU9UYS0_EUPED</name>
<sequence>MDDSASKRSNIEVDKLFGLYLKLENLTLPLSHTKQKKSVIKYTRLPEYDLSEKASWPATTCSLEPRFRRIITIEEPRGDTHRSLRSEVAVPKNMTSDILCKRKIITIEENDEHSLHPKFSHGNKKTYTNFINRAIETDIKEEKQILQRKISRLSPTTKTPKDNKFSVIKKVTTDSKMGNKYKYSKGDNEFNDNIKNKNNNEPTRSSKNTIITPKLSLSKKIVTSIECEKEVTVTKNKCKDESINIIPPKKLITEKTRPSRSSNKTCYNKMTLLNDKKGKNKKLTIIQVPLEENVIRHDVTTDISQGILNTTEDTRNKANTNVQMFNNTTFKDVSIETDLISNKIDQETEVDDDLLTHCNKMKETFDSLDIPNISLTNPKSETPKEEVYDIINTKSTELNSENTNSDKIEQKIIDSCFHKTASYIISRATLTYTTKQKIDFHVVGNNEVLQSHLKSSPFPLNVVSVFKKEMKTKNSDSCDEVVYEREENKSHDEYLNDLTSIDSSYIFDNDKLVKPSDIISTIKVNETLLQSDYISEQFQRELNFIDSFFESLQYLESCSLTDKCITDKKVENWINNSGCELKKFEDESFLTKFENDVDDTKTMASRSLCLLNLLIRNEQRRAKNLLFVLKMREDALKNFTKSQILWLENKKGQENIDISTLKKKQRGALLKLQHECGEMQRMRKALLTLSEKRKLAFMKTKKNIELKLRNSADVEQIILGKKKLKRSTSADRNAAPLKCFELSSSGCDDSTTSRSKSYTPVLLSTTPKNITSAEKFVQTAENVPNIVQVDQSVETGDENIIVVDGGYLNILFRNFLPQIFSSGKQYEVNKEALKTMVHNSNIPDFTLNNENIIGKIMEQIKNHESDRPHTPSTARSLVEEFDQIYKDLTEEDVTLENCMDCSSNSFIDENKESTVPVIVSKESECDSGTAQQTDENELHSKISLIDESCTCEPVMLSVETQSQKGREVSVSVSGPLPVPAGAAAVSDDVAPELANWVTEKSSTTATIGESSSSNQSLYQNPPISSPVLHEAEELRRQQLAIEREIKALEEQQCQLLAVREIPDKPPPPYTPPSEPRLAKHPKKYIYDSIAEHKVSEYVSNPKNTIFDSDPYDIFLKDFCQESIEQQKLRKSEKYWDTCNILSSQPDNEKLAKKTAQDLKEVLTSVAPTVVSGVGARRSDHIDDILFAEWRRCEPEWTSLHADEVIVKNQVFESIFQKILTETIDEYKKNVLTASNAPK</sequence>
<evidence type="ECO:0000256" key="1">
    <source>
        <dbReference type="SAM" id="MobiDB-lite"/>
    </source>
</evidence>
<evidence type="ECO:0008006" key="4">
    <source>
        <dbReference type="Google" id="ProtNLM"/>
    </source>
</evidence>
<evidence type="ECO:0000313" key="2">
    <source>
        <dbReference type="EMBL" id="CAH2103128.1"/>
    </source>
</evidence>
<comment type="caution">
    <text evidence="2">The sequence shown here is derived from an EMBL/GenBank/DDBJ whole genome shotgun (WGS) entry which is preliminary data.</text>
</comment>
<keyword evidence="3" id="KW-1185">Reference proteome</keyword>
<feature type="region of interest" description="Disordered" evidence="1">
    <location>
        <begin position="179"/>
        <end position="207"/>
    </location>
</feature>
<dbReference type="EMBL" id="CAKOGL010000026">
    <property type="protein sequence ID" value="CAH2103128.1"/>
    <property type="molecule type" value="Genomic_DNA"/>
</dbReference>
<feature type="region of interest" description="Disordered" evidence="1">
    <location>
        <begin position="1001"/>
        <end position="1023"/>
    </location>
</feature>
<feature type="compositionally biased region" description="Polar residues" evidence="1">
    <location>
        <begin position="1001"/>
        <end position="1022"/>
    </location>
</feature>
<accession>A0AAU9UYS0</accession>
<proteinExistence type="predicted"/>
<dbReference type="Proteomes" id="UP001153954">
    <property type="component" value="Unassembled WGS sequence"/>
</dbReference>